<dbReference type="Proteomes" id="UP000265618">
    <property type="component" value="Unassembled WGS sequence"/>
</dbReference>
<proteinExistence type="predicted"/>
<reference evidence="1 2" key="1">
    <citation type="journal article" date="2018" name="PLoS ONE">
        <title>The draft genome of Kipferlia bialata reveals reductive genome evolution in fornicate parasites.</title>
        <authorList>
            <person name="Tanifuji G."/>
            <person name="Takabayashi S."/>
            <person name="Kume K."/>
            <person name="Takagi M."/>
            <person name="Nakayama T."/>
            <person name="Kamikawa R."/>
            <person name="Inagaki Y."/>
            <person name="Hashimoto T."/>
        </authorList>
    </citation>
    <scope>NUCLEOTIDE SEQUENCE [LARGE SCALE GENOMIC DNA]</scope>
    <source>
        <strain evidence="1">NY0173</strain>
    </source>
</reference>
<dbReference type="EMBL" id="BDIP01006170">
    <property type="protein sequence ID" value="GCA64114.1"/>
    <property type="molecule type" value="Genomic_DNA"/>
</dbReference>
<sequence length="43" mass="4715">AIDLSSNPFTQAEFTTLTRYIPSVTCTCSLAKGVKTPRDKPQQ</sequence>
<accession>A0A391NRX2</accession>
<evidence type="ECO:0000313" key="2">
    <source>
        <dbReference type="Proteomes" id="UP000265618"/>
    </source>
</evidence>
<gene>
    <name evidence="1" type="ORF">KIPB_013220</name>
</gene>
<dbReference type="AlphaFoldDB" id="A0A391NRX2"/>
<protein>
    <submittedName>
        <fullName evidence="1">Uncharacterized protein</fullName>
    </submittedName>
</protein>
<name>A0A391NRX2_9EUKA</name>
<keyword evidence="2" id="KW-1185">Reference proteome</keyword>
<evidence type="ECO:0000313" key="1">
    <source>
        <dbReference type="EMBL" id="GCA64114.1"/>
    </source>
</evidence>
<feature type="non-terminal residue" evidence="1">
    <location>
        <position position="43"/>
    </location>
</feature>
<organism evidence="1 2">
    <name type="scientific">Kipferlia bialata</name>
    <dbReference type="NCBI Taxonomy" id="797122"/>
    <lineage>
        <taxon>Eukaryota</taxon>
        <taxon>Metamonada</taxon>
        <taxon>Carpediemonas-like organisms</taxon>
        <taxon>Kipferlia</taxon>
    </lineage>
</organism>
<comment type="caution">
    <text evidence="1">The sequence shown here is derived from an EMBL/GenBank/DDBJ whole genome shotgun (WGS) entry which is preliminary data.</text>
</comment>